<reference evidence="1" key="1">
    <citation type="submission" date="2020-04" db="EMBL/GenBank/DDBJ databases">
        <authorList>
            <person name="Chiriac C."/>
            <person name="Salcher M."/>
            <person name="Ghai R."/>
            <person name="Kavagutti S V."/>
        </authorList>
    </citation>
    <scope>NUCLEOTIDE SEQUENCE</scope>
</reference>
<organism evidence="1">
    <name type="scientific">uncultured Caudovirales phage</name>
    <dbReference type="NCBI Taxonomy" id="2100421"/>
    <lineage>
        <taxon>Viruses</taxon>
        <taxon>Duplodnaviria</taxon>
        <taxon>Heunggongvirae</taxon>
        <taxon>Uroviricota</taxon>
        <taxon>Caudoviricetes</taxon>
        <taxon>Peduoviridae</taxon>
        <taxon>Maltschvirus</taxon>
        <taxon>Maltschvirus maltsch</taxon>
    </lineage>
</organism>
<proteinExistence type="predicted"/>
<evidence type="ECO:0000313" key="1">
    <source>
        <dbReference type="EMBL" id="CAB4137480.1"/>
    </source>
</evidence>
<name>A0A6J5LXJ3_9CAUD</name>
<protein>
    <submittedName>
        <fullName evidence="1">Uncharacterized protein</fullName>
    </submittedName>
</protein>
<accession>A0A6J5LXJ3</accession>
<dbReference type="SUPFAM" id="SSF52402">
    <property type="entry name" value="Adenine nucleotide alpha hydrolases-like"/>
    <property type="match status" value="1"/>
</dbReference>
<sequence>MTRKIIYVNQRTIPEKISNIVRHYIPDYNHAAYSNCLALVYQAEFYCRAGTDVLPYRYDSEFYESKVAMPTVDVDFNRPFDEITDQRCQDLIKQYSDRPWVVMWSGGIDSTVIVTSLLKNLSASELKNVIISCNSVSVYENPLFFHNHIVNNFKTMDSSYANHSALLNDYYVIDGNPADLMFSGGLSIQARHVGLDLSQPWKDCSGPLIDYLSRATDPTSAELFYNLMAANLAGTDPRCNMVQTLADWFWWINFNWKWISDCWRALDMLELDNTGIYVDSFVNWFDSPDYQQWAMTQGRYSVITDGLLISDYKKTSKQYIYDFDRNDYYLNFKTKCHSTAQVKGPDPWHVMLDDMTTLHADRDFDLIEKLLPAHLNVK</sequence>
<dbReference type="EMBL" id="LR796341">
    <property type="protein sequence ID" value="CAB4137480.1"/>
    <property type="molecule type" value="Genomic_DNA"/>
</dbReference>
<gene>
    <name evidence="1" type="ORF">UFOVP328_31</name>
</gene>